<evidence type="ECO:0000256" key="1">
    <source>
        <dbReference type="SAM" id="MobiDB-lite"/>
    </source>
</evidence>
<dbReference type="EMBL" id="JAVRRG010000012">
    <property type="protein sequence ID" value="KAK5099003.1"/>
    <property type="molecule type" value="Genomic_DNA"/>
</dbReference>
<name>A0ABR0KLA0_9EURO</name>
<organism evidence="3 4">
    <name type="scientific">Lithohypha guttulata</name>
    <dbReference type="NCBI Taxonomy" id="1690604"/>
    <lineage>
        <taxon>Eukaryota</taxon>
        <taxon>Fungi</taxon>
        <taxon>Dikarya</taxon>
        <taxon>Ascomycota</taxon>
        <taxon>Pezizomycotina</taxon>
        <taxon>Eurotiomycetes</taxon>
        <taxon>Chaetothyriomycetidae</taxon>
        <taxon>Chaetothyriales</taxon>
        <taxon>Trichomeriaceae</taxon>
        <taxon>Lithohypha</taxon>
    </lineage>
</organism>
<feature type="transmembrane region" description="Helical" evidence="2">
    <location>
        <begin position="226"/>
        <end position="248"/>
    </location>
</feature>
<accession>A0ABR0KLA0</accession>
<dbReference type="PANTHER" id="PTHR37576">
    <property type="entry name" value="DEFECT AT LOW TEMPERATURE PROTEIN 1"/>
    <property type="match status" value="1"/>
</dbReference>
<evidence type="ECO:0000313" key="3">
    <source>
        <dbReference type="EMBL" id="KAK5099003.1"/>
    </source>
</evidence>
<sequence length="357" mass="38162">MPIAETDYSHVMLTLLYYTADNAFDPEDEACPGTLPACSAHYVLHLSDIQSLLSTSPTLTSHVNNGVSIGGMRQSSSDPDITSIPDYSYSSKQAAGFQVLSYLTTSDTSNYNSSSTTQLGGIANALSQSTLGLTQAGTLAQTMMFGPPNMGSCDCSFRDALSTLIASINQLTFLTAAALIDRSPISNVTRAGDVVTVVGVTENTTTSFTALPDSSRGDVVHYRTHYLYLALGIGSTIVCIVLVLPTFWRYGELGRPFTLGPMEIASAFRAAMLETGDAGAGVARDLDQLIEQVVERTVVYGFVEEDRRESVDDGDPAGNRRSVRSCMEEPTKVRPVSGVWAMIPTTPSTAKFGGEKR</sequence>
<protein>
    <submittedName>
        <fullName evidence="3">Uncharacterized protein</fullName>
    </submittedName>
</protein>
<gene>
    <name evidence="3" type="ORF">LTR24_001631</name>
</gene>
<evidence type="ECO:0000313" key="4">
    <source>
        <dbReference type="Proteomes" id="UP001345013"/>
    </source>
</evidence>
<keyword evidence="2" id="KW-1133">Transmembrane helix</keyword>
<keyword evidence="2" id="KW-0472">Membrane</keyword>
<keyword evidence="2" id="KW-0812">Transmembrane</keyword>
<keyword evidence="4" id="KW-1185">Reference proteome</keyword>
<comment type="caution">
    <text evidence="3">The sequence shown here is derived from an EMBL/GenBank/DDBJ whole genome shotgun (WGS) entry which is preliminary data.</text>
</comment>
<dbReference type="Proteomes" id="UP001345013">
    <property type="component" value="Unassembled WGS sequence"/>
</dbReference>
<reference evidence="3 4" key="1">
    <citation type="submission" date="2023-08" db="EMBL/GenBank/DDBJ databases">
        <title>Black Yeasts Isolated from many extreme environments.</title>
        <authorList>
            <person name="Coleine C."/>
            <person name="Stajich J.E."/>
            <person name="Selbmann L."/>
        </authorList>
    </citation>
    <scope>NUCLEOTIDE SEQUENCE [LARGE SCALE GENOMIC DNA]</scope>
    <source>
        <strain evidence="3 4">CCFEE 5885</strain>
    </source>
</reference>
<proteinExistence type="predicted"/>
<dbReference type="PANTHER" id="PTHR37576:SF2">
    <property type="entry name" value="DEFECT AT LOW TEMPERATURE PROTEIN 1"/>
    <property type="match status" value="1"/>
</dbReference>
<feature type="region of interest" description="Disordered" evidence="1">
    <location>
        <begin position="309"/>
        <end position="330"/>
    </location>
</feature>
<evidence type="ECO:0000256" key="2">
    <source>
        <dbReference type="SAM" id="Phobius"/>
    </source>
</evidence>